<dbReference type="Pfam" id="PF01231">
    <property type="entry name" value="IDO"/>
    <property type="match status" value="1"/>
</dbReference>
<dbReference type="EC" id="1.13.11.52" evidence="4"/>
<dbReference type="PANTHER" id="PTHR28657">
    <property type="entry name" value="INDOLEAMINE 2,3-DIOXYGENASE"/>
    <property type="match status" value="1"/>
</dbReference>
<evidence type="ECO:0000256" key="3">
    <source>
        <dbReference type="ARBA" id="ARBA00023004"/>
    </source>
</evidence>
<keyword evidence="4" id="KW-0223">Dioxygenase</keyword>
<dbReference type="GO" id="GO:0046872">
    <property type="term" value="F:metal ion binding"/>
    <property type="evidence" value="ECO:0007669"/>
    <property type="project" value="UniProtKB-UniRule"/>
</dbReference>
<dbReference type="OrthoDB" id="4662583at2759"/>
<organism evidence="5 6">
    <name type="scientific">Aspergillus puulaauensis</name>
    <dbReference type="NCBI Taxonomy" id="1220207"/>
    <lineage>
        <taxon>Eukaryota</taxon>
        <taxon>Fungi</taxon>
        <taxon>Dikarya</taxon>
        <taxon>Ascomycota</taxon>
        <taxon>Pezizomycotina</taxon>
        <taxon>Eurotiomycetes</taxon>
        <taxon>Eurotiomycetidae</taxon>
        <taxon>Eurotiales</taxon>
        <taxon>Aspergillaceae</taxon>
        <taxon>Aspergillus</taxon>
    </lineage>
</organism>
<keyword evidence="2 4" id="KW-0479">Metal-binding</keyword>
<keyword evidence="4" id="KW-0349">Heme</keyword>
<dbReference type="GO" id="GO:0019441">
    <property type="term" value="P:L-tryptophan catabolic process to kynurenine"/>
    <property type="evidence" value="ECO:0007669"/>
    <property type="project" value="UniProtKB-UniRule"/>
</dbReference>
<comment type="similarity">
    <text evidence="1 4">Belongs to the indoleamine 2,3-dioxygenase family.</text>
</comment>
<dbReference type="PANTHER" id="PTHR28657:SF11">
    <property type="entry name" value="INDOLEAMINE 2,3-DIOXYGENASE"/>
    <property type="match status" value="1"/>
</dbReference>
<dbReference type="RefSeq" id="XP_041557118.1">
    <property type="nucleotide sequence ID" value="XM_041704543.1"/>
</dbReference>
<dbReference type="GO" id="GO:0034354">
    <property type="term" value="P:'de novo' NAD+ biosynthetic process from L-tryptophan"/>
    <property type="evidence" value="ECO:0007669"/>
    <property type="project" value="TreeGrafter"/>
</dbReference>
<reference evidence="5" key="2">
    <citation type="submission" date="2021-02" db="EMBL/GenBank/DDBJ databases">
        <title>Aspergillus puulaauensis MK2 genome sequence.</title>
        <authorList>
            <person name="Futagami T."/>
            <person name="Mori K."/>
            <person name="Kadooka C."/>
            <person name="Tanaka T."/>
        </authorList>
    </citation>
    <scope>NUCLEOTIDE SEQUENCE</scope>
    <source>
        <strain evidence="5">MK2</strain>
    </source>
</reference>
<dbReference type="GO" id="GO:0020037">
    <property type="term" value="F:heme binding"/>
    <property type="evidence" value="ECO:0007669"/>
    <property type="project" value="UniProtKB-UniRule"/>
</dbReference>
<dbReference type="EMBL" id="AP024446">
    <property type="protein sequence ID" value="BCS24924.1"/>
    <property type="molecule type" value="Genomic_DNA"/>
</dbReference>
<keyword evidence="4" id="KW-0560">Oxidoreductase</keyword>
<dbReference type="Proteomes" id="UP000654913">
    <property type="component" value="Chromosome 4"/>
</dbReference>
<reference evidence="5" key="1">
    <citation type="submission" date="2021-01" db="EMBL/GenBank/DDBJ databases">
        <authorList>
            <consortium name="Aspergillus puulaauensis MK2 genome sequencing consortium"/>
            <person name="Kazuki M."/>
            <person name="Futagami T."/>
        </authorList>
    </citation>
    <scope>NUCLEOTIDE SEQUENCE</scope>
    <source>
        <strain evidence="5">MK2</strain>
    </source>
</reference>
<dbReference type="InterPro" id="IPR037217">
    <property type="entry name" value="Trp/Indoleamine_2_3_dOase-like"/>
</dbReference>
<gene>
    <name evidence="5" type="ORF">APUU_41368A</name>
</gene>
<name>A0A7R8AMF2_9EURO</name>
<comment type="function">
    <text evidence="4">Produces N-formyl-kynurenine through the oxidation of tryptophan.</text>
</comment>
<evidence type="ECO:0000313" key="6">
    <source>
        <dbReference type="Proteomes" id="UP000654913"/>
    </source>
</evidence>
<dbReference type="GeneID" id="64974929"/>
<dbReference type="SUPFAM" id="SSF140959">
    <property type="entry name" value="Indolic compounds 2,3-dioxygenase-like"/>
    <property type="match status" value="1"/>
</dbReference>
<evidence type="ECO:0000256" key="4">
    <source>
        <dbReference type="RuleBase" id="RU369119"/>
    </source>
</evidence>
<dbReference type="GO" id="GO:0005737">
    <property type="term" value="C:cytoplasm"/>
    <property type="evidence" value="ECO:0007669"/>
    <property type="project" value="TreeGrafter"/>
</dbReference>
<accession>A0A7R8AMF2</accession>
<dbReference type="InterPro" id="IPR000898">
    <property type="entry name" value="Indolamine_dOase"/>
</dbReference>
<sequence length="442" mass="50481">MSPLSKPVSSGNQAYQNALSQIKLATENEPVLRELKHLVDVDGAGSWPPRATHRDTWPAVLRPYHDIYLEVMPYLATEDVITDNEINTERRNSFRERVRRALFERVDLPSVKDILCATENKDNCEGILAPASYNGFGACIATMRHVYRWGVIPVVKVAQEEKIIDFPEELNLPWPFICRRYGVTSKGGNVMTNYFCNFDERERIVYEINGALSDLIRTAEYNFSHIFVVVERLALPIYHEMAKSIIHYTRGNKHACLASLKAIVEQLPGLLRVFYKTLVEAQISPKVWMRYVQGPSGWGAGEMINGEYVEYDGLSGSHTPFFRVADAFLGLSPYFSEENMRRYIPESQRKLCQAIHEHGFREKAKEAGDGLIGIEIENMLKQLRLFRATHRARIHKYLGVPAPERLIMTAGRSVLESEEIPEIDTAIKHLDGILEKRLKMTK</sequence>
<evidence type="ECO:0000313" key="5">
    <source>
        <dbReference type="EMBL" id="BCS24924.1"/>
    </source>
</evidence>
<protein>
    <recommendedName>
        <fullName evidence="4">Indoleamine 2,3-dioxygenase</fullName>
        <ecNumber evidence="4">1.13.11.52</ecNumber>
    </recommendedName>
</protein>
<dbReference type="AlphaFoldDB" id="A0A7R8AMF2"/>
<dbReference type="Gene3D" id="1.20.58.480">
    <property type="match status" value="1"/>
</dbReference>
<evidence type="ECO:0000256" key="2">
    <source>
        <dbReference type="ARBA" id="ARBA00022723"/>
    </source>
</evidence>
<dbReference type="GO" id="GO:0033754">
    <property type="term" value="F:indoleamine 2,3-dioxygenase activity"/>
    <property type="evidence" value="ECO:0007669"/>
    <property type="project" value="UniProtKB-EC"/>
</dbReference>
<evidence type="ECO:0000256" key="1">
    <source>
        <dbReference type="ARBA" id="ARBA00007119"/>
    </source>
</evidence>
<dbReference type="KEGG" id="apuu:APUU_41368A"/>
<keyword evidence="6" id="KW-1185">Reference proteome</keyword>
<comment type="catalytic activity">
    <reaction evidence="4">
        <text>L-tryptophan + O2 = N-formyl-L-kynurenine</text>
        <dbReference type="Rhea" id="RHEA:24536"/>
        <dbReference type="ChEBI" id="CHEBI:15379"/>
        <dbReference type="ChEBI" id="CHEBI:57912"/>
        <dbReference type="ChEBI" id="CHEBI:58629"/>
    </reaction>
</comment>
<proteinExistence type="inferred from homology"/>
<keyword evidence="3 4" id="KW-0408">Iron</keyword>